<comment type="caution">
    <text evidence="2">The sequence shown here is derived from an EMBL/GenBank/DDBJ whole genome shotgun (WGS) entry which is preliminary data.</text>
</comment>
<dbReference type="Gene3D" id="2.40.50.140">
    <property type="entry name" value="Nucleic acid-binding proteins"/>
    <property type="match status" value="1"/>
</dbReference>
<reference evidence="2" key="1">
    <citation type="submission" date="2020-04" db="EMBL/GenBank/DDBJ databases">
        <authorList>
            <person name="Alioto T."/>
            <person name="Alioto T."/>
            <person name="Gomez Garrido J."/>
        </authorList>
    </citation>
    <scope>NUCLEOTIDE SEQUENCE</scope>
    <source>
        <strain evidence="2">A484AB</strain>
    </source>
</reference>
<dbReference type="InterPro" id="IPR012340">
    <property type="entry name" value="NA-bd_OB-fold"/>
</dbReference>
<evidence type="ECO:0000313" key="3">
    <source>
        <dbReference type="Proteomes" id="UP001152795"/>
    </source>
</evidence>
<gene>
    <name evidence="2" type="ORF">PACLA_8A066277</name>
</gene>
<protein>
    <submittedName>
        <fullName evidence="2">Uncharacterized protein</fullName>
    </submittedName>
</protein>
<accession>A0A6S7I5N2</accession>
<dbReference type="AlphaFoldDB" id="A0A6S7I5N2"/>
<feature type="compositionally biased region" description="Low complexity" evidence="1">
    <location>
        <begin position="61"/>
        <end position="77"/>
    </location>
</feature>
<dbReference type="OrthoDB" id="5980090at2759"/>
<evidence type="ECO:0000313" key="2">
    <source>
        <dbReference type="EMBL" id="CAB4001991.1"/>
    </source>
</evidence>
<name>A0A6S7I5N2_PARCT</name>
<organism evidence="2 3">
    <name type="scientific">Paramuricea clavata</name>
    <name type="common">Red gorgonian</name>
    <name type="synonym">Violescent sea-whip</name>
    <dbReference type="NCBI Taxonomy" id="317549"/>
    <lineage>
        <taxon>Eukaryota</taxon>
        <taxon>Metazoa</taxon>
        <taxon>Cnidaria</taxon>
        <taxon>Anthozoa</taxon>
        <taxon>Octocorallia</taxon>
        <taxon>Malacalcyonacea</taxon>
        <taxon>Plexauridae</taxon>
        <taxon>Paramuricea</taxon>
    </lineage>
</organism>
<evidence type="ECO:0000256" key="1">
    <source>
        <dbReference type="SAM" id="MobiDB-lite"/>
    </source>
</evidence>
<sequence>MEGEKDSNKNKKGKKSVEKGKDLSKKRDMKNSPTTPTKLVQRESENTPTAKNLNMAKEGEASNAPSSPTTYPSSPATSMPSEVIGYVHILSSPIPNKRKTMKYSTCVLQTQDKEIDTLLYSPRKRAIISESEKTRTPIKIRKFTFTPDCEKLIINDMTNISKPTPTEYCFQYNKLSSRKCISLKEVLESSEEGDLVSVIGKFGTIGEISNVGRGLKLAEATLADTTAQIDVSLFEENIASVKSGSVYMMRNLRVRVWKNVKKLTTTPSSIIVETENTEIAEIDVDVTSEHDETELTVVVPFITSVEQIELYRICVQCSKKLLQATASLIVKCDRCTHSMVLSNCEKKMSAHITVANNNPVTLMVLDHNLRSLISNMDEMSEEQIIETLLLLNNVSIKYDPVTLIVSEIKLH</sequence>
<dbReference type="EMBL" id="CACRXK020004226">
    <property type="protein sequence ID" value="CAB4001991.1"/>
    <property type="molecule type" value="Genomic_DNA"/>
</dbReference>
<feature type="compositionally biased region" description="Basic and acidic residues" evidence="1">
    <location>
        <begin position="1"/>
        <end position="30"/>
    </location>
</feature>
<dbReference type="Proteomes" id="UP001152795">
    <property type="component" value="Unassembled WGS sequence"/>
</dbReference>
<feature type="region of interest" description="Disordered" evidence="1">
    <location>
        <begin position="1"/>
        <end position="77"/>
    </location>
</feature>
<dbReference type="SUPFAM" id="SSF50249">
    <property type="entry name" value="Nucleic acid-binding proteins"/>
    <property type="match status" value="1"/>
</dbReference>
<proteinExistence type="predicted"/>
<keyword evidence="3" id="KW-1185">Reference proteome</keyword>